<reference evidence="1" key="1">
    <citation type="journal article" date="2015" name="Nature">
        <title>Complex archaea that bridge the gap between prokaryotes and eukaryotes.</title>
        <authorList>
            <person name="Spang A."/>
            <person name="Saw J.H."/>
            <person name="Jorgensen S.L."/>
            <person name="Zaremba-Niedzwiedzka K."/>
            <person name="Martijn J."/>
            <person name="Lind A.E."/>
            <person name="van Eijk R."/>
            <person name="Schleper C."/>
            <person name="Guy L."/>
            <person name="Ettema T.J."/>
        </authorList>
    </citation>
    <scope>NUCLEOTIDE SEQUENCE</scope>
</reference>
<organism evidence="1">
    <name type="scientific">marine sediment metagenome</name>
    <dbReference type="NCBI Taxonomy" id="412755"/>
    <lineage>
        <taxon>unclassified sequences</taxon>
        <taxon>metagenomes</taxon>
        <taxon>ecological metagenomes</taxon>
    </lineage>
</organism>
<gene>
    <name evidence="1" type="ORF">LCGC14_2590240</name>
</gene>
<proteinExistence type="predicted"/>
<accession>A0A0F9ABU0</accession>
<comment type="caution">
    <text evidence="1">The sequence shown here is derived from an EMBL/GenBank/DDBJ whole genome shotgun (WGS) entry which is preliminary data.</text>
</comment>
<dbReference type="EMBL" id="LAZR01043460">
    <property type="protein sequence ID" value="KKL07019.1"/>
    <property type="molecule type" value="Genomic_DNA"/>
</dbReference>
<protein>
    <submittedName>
        <fullName evidence="1">Uncharacterized protein</fullName>
    </submittedName>
</protein>
<dbReference type="AlphaFoldDB" id="A0A0F9ABU0"/>
<evidence type="ECO:0000313" key="1">
    <source>
        <dbReference type="EMBL" id="KKL07019.1"/>
    </source>
</evidence>
<name>A0A0F9ABU0_9ZZZZ</name>
<sequence length="51" mass="6049">MTQPTRECSKCGYRGIDVHEYPTYSRILDRDVTDYFCKDIEACLDRVEVKE</sequence>